<comment type="similarity">
    <text evidence="2 6">Belongs to the protein sulfotransferase family.</text>
</comment>
<evidence type="ECO:0000256" key="1">
    <source>
        <dbReference type="ARBA" id="ARBA00003886"/>
    </source>
</evidence>
<evidence type="ECO:0000256" key="5">
    <source>
        <dbReference type="ARBA" id="ARBA00048460"/>
    </source>
</evidence>
<dbReference type="SUPFAM" id="SSF52540">
    <property type="entry name" value="P-loop containing nucleoside triphosphate hydrolases"/>
    <property type="match status" value="1"/>
</dbReference>
<dbReference type="Gene3D" id="3.40.50.300">
    <property type="entry name" value="P-loop containing nucleotide triphosphate hydrolases"/>
    <property type="match status" value="1"/>
</dbReference>
<evidence type="ECO:0000256" key="4">
    <source>
        <dbReference type="ARBA" id="ARBA00022679"/>
    </source>
</evidence>
<dbReference type="InterPro" id="IPR026634">
    <property type="entry name" value="TPST-like"/>
</dbReference>
<evidence type="ECO:0000313" key="9">
    <source>
        <dbReference type="Proteomes" id="UP001158576"/>
    </source>
</evidence>
<evidence type="ECO:0000256" key="7">
    <source>
        <dbReference type="SAM" id="SignalP"/>
    </source>
</evidence>
<dbReference type="EMBL" id="OU015566">
    <property type="protein sequence ID" value="CAG5104383.1"/>
    <property type="molecule type" value="Genomic_DNA"/>
</dbReference>
<dbReference type="PANTHER" id="PTHR12788:SF10">
    <property type="entry name" value="PROTEIN-TYROSINE SULFOTRANSFERASE"/>
    <property type="match status" value="1"/>
</dbReference>
<feature type="chain" id="PRO_5046884769" description="Protein-tyrosine sulfotransferase" evidence="7">
    <location>
        <begin position="30"/>
        <end position="311"/>
    </location>
</feature>
<gene>
    <name evidence="8" type="ORF">OKIOD_LOCUS9991</name>
</gene>
<comment type="function">
    <text evidence="1 6">Catalyzes the O-sulfation of tyrosine residues within acidic motifs of polypeptides, using 3'-phosphoadenylyl sulfate (PAPS) as cosubstrate.</text>
</comment>
<reference evidence="8 9" key="1">
    <citation type="submission" date="2021-04" db="EMBL/GenBank/DDBJ databases">
        <authorList>
            <person name="Bliznina A."/>
        </authorList>
    </citation>
    <scope>NUCLEOTIDE SEQUENCE [LARGE SCALE GENOMIC DNA]</scope>
</reference>
<dbReference type="Proteomes" id="UP001158576">
    <property type="component" value="Chromosome 1"/>
</dbReference>
<keyword evidence="4 6" id="KW-0808">Transferase</keyword>
<comment type="catalytic activity">
    <reaction evidence="5 6">
        <text>L-tyrosyl-[protein] + 3'-phosphoadenylyl sulfate = O-sulfo-L-tyrosine-[protein] + adenosine 3',5'-bisphosphate + H(+)</text>
        <dbReference type="Rhea" id="RHEA:16801"/>
        <dbReference type="Rhea" id="RHEA-COMP:10136"/>
        <dbReference type="Rhea" id="RHEA-COMP:11688"/>
        <dbReference type="ChEBI" id="CHEBI:15378"/>
        <dbReference type="ChEBI" id="CHEBI:46858"/>
        <dbReference type="ChEBI" id="CHEBI:58339"/>
        <dbReference type="ChEBI" id="CHEBI:58343"/>
        <dbReference type="ChEBI" id="CHEBI:65286"/>
        <dbReference type="EC" id="2.8.2.20"/>
    </reaction>
</comment>
<dbReference type="EC" id="2.8.2.20" evidence="3 6"/>
<evidence type="ECO:0000256" key="2">
    <source>
        <dbReference type="ARBA" id="ARBA00009988"/>
    </source>
</evidence>
<evidence type="ECO:0000256" key="3">
    <source>
        <dbReference type="ARBA" id="ARBA00013262"/>
    </source>
</evidence>
<protein>
    <recommendedName>
        <fullName evidence="3 6">Protein-tyrosine sulfotransferase</fullName>
        <ecNumber evidence="3 6">2.8.2.20</ecNumber>
    </recommendedName>
</protein>
<keyword evidence="7" id="KW-0732">Signal</keyword>
<keyword evidence="9" id="KW-1185">Reference proteome</keyword>
<proteinExistence type="inferred from homology"/>
<dbReference type="InterPro" id="IPR027417">
    <property type="entry name" value="P-loop_NTPase"/>
</dbReference>
<evidence type="ECO:0000313" key="8">
    <source>
        <dbReference type="EMBL" id="CAG5104383.1"/>
    </source>
</evidence>
<evidence type="ECO:0000256" key="6">
    <source>
        <dbReference type="RuleBase" id="RU365018"/>
    </source>
</evidence>
<accession>A0ABN7SNZ5</accession>
<dbReference type="PANTHER" id="PTHR12788">
    <property type="entry name" value="PROTEIN-TYROSINE SULFOTRANSFERASE 2"/>
    <property type="match status" value="1"/>
</dbReference>
<sequence length="311" mass="36285">MMKNDSNNKKLLPLFLALLAIFLFDRVFEKCKVAVYDRETPIVFVGGVKGSGTEYIRDLLNTSKDINCQKSTIGSPALLWMAFNELRREKEMKRLHLAGISEELMFKATGEGILEIVFGTRQAKIPFANALINDRENIYQTDANPPVLKLSRFRDGLVYWNETVTVVDEYCKKYQKRCLTIEYENLLDHSNAIARKIGKFLKTDLDKSWKPNPLKTFSPKNRGASKELKKVLQTYGKELTNRAFFQLANFGWEDNLKYEENFESFEKPNAEMTKKEKEIVKELVENVNLDRYQNILKLSNYEKLIRFYRNL</sequence>
<name>A0ABN7SNZ5_OIKDI</name>
<organism evidence="8 9">
    <name type="scientific">Oikopleura dioica</name>
    <name type="common">Tunicate</name>
    <dbReference type="NCBI Taxonomy" id="34765"/>
    <lineage>
        <taxon>Eukaryota</taxon>
        <taxon>Metazoa</taxon>
        <taxon>Chordata</taxon>
        <taxon>Tunicata</taxon>
        <taxon>Appendicularia</taxon>
        <taxon>Copelata</taxon>
        <taxon>Oikopleuridae</taxon>
        <taxon>Oikopleura</taxon>
    </lineage>
</organism>
<feature type="signal peptide" evidence="7">
    <location>
        <begin position="1"/>
        <end position="29"/>
    </location>
</feature>